<dbReference type="SUPFAM" id="SSF68906">
    <property type="entry name" value="SAP domain"/>
    <property type="match status" value="1"/>
</dbReference>
<evidence type="ECO:0000313" key="2">
    <source>
        <dbReference type="EMBL" id="CAK0785789.1"/>
    </source>
</evidence>
<dbReference type="PANTHER" id="PTHR42852:SF18">
    <property type="entry name" value="CHROMOSOME UNDETERMINED SCAFFOLD_47, WHOLE GENOME SHOTGUN SEQUENCE"/>
    <property type="match status" value="1"/>
</dbReference>
<protein>
    <recommendedName>
        <fullName evidence="1">Thioredoxin domain-containing protein</fullName>
    </recommendedName>
</protein>
<name>A0AAV1IEK7_9CHLO</name>
<comment type="caution">
    <text evidence="2">The sequence shown here is derived from an EMBL/GenBank/DDBJ whole genome shotgun (WGS) entry which is preliminary data.</text>
</comment>
<evidence type="ECO:0000313" key="3">
    <source>
        <dbReference type="Proteomes" id="UP001314263"/>
    </source>
</evidence>
<accession>A0AAV1IEK7</accession>
<keyword evidence="3" id="KW-1185">Reference proteome</keyword>
<dbReference type="InterPro" id="IPR013766">
    <property type="entry name" value="Thioredoxin_domain"/>
</dbReference>
<dbReference type="InterPro" id="IPR036249">
    <property type="entry name" value="Thioredoxin-like_sf"/>
</dbReference>
<dbReference type="GO" id="GO:0016491">
    <property type="term" value="F:oxidoreductase activity"/>
    <property type="evidence" value="ECO:0007669"/>
    <property type="project" value="InterPro"/>
</dbReference>
<sequence>MAMVGKTLPHYPAGSLKILKGEPTDLPPNGHPAIIELWATWCGPCRQVFPHLSRIAQKYRDRGLKVIGLSLDDASPGLQHFVHSQGDKMDYTVVMDPYGRAGQVLMTAAHVSGIPHAFVVDGQGTVQHHGHPADPSFEAAVRKVVESHKPAQPQQPPIPQSKEALSEMPVRELKNMLQARHISYIGVTEKPELVQLIWNKCH</sequence>
<feature type="domain" description="Thioredoxin" evidence="1">
    <location>
        <begin position="2"/>
        <end position="150"/>
    </location>
</feature>
<dbReference type="AlphaFoldDB" id="A0AAV1IEK7"/>
<dbReference type="PROSITE" id="PS51352">
    <property type="entry name" value="THIOREDOXIN_2"/>
    <property type="match status" value="1"/>
</dbReference>
<dbReference type="EMBL" id="CAUYUE010000013">
    <property type="protein sequence ID" value="CAK0785789.1"/>
    <property type="molecule type" value="Genomic_DNA"/>
</dbReference>
<gene>
    <name evidence="2" type="ORF">CVIRNUC_009000</name>
</gene>
<dbReference type="Gene3D" id="3.40.30.10">
    <property type="entry name" value="Glutaredoxin"/>
    <property type="match status" value="1"/>
</dbReference>
<dbReference type="InterPro" id="IPR036361">
    <property type="entry name" value="SAP_dom_sf"/>
</dbReference>
<organism evidence="2 3">
    <name type="scientific">Coccomyxa viridis</name>
    <dbReference type="NCBI Taxonomy" id="1274662"/>
    <lineage>
        <taxon>Eukaryota</taxon>
        <taxon>Viridiplantae</taxon>
        <taxon>Chlorophyta</taxon>
        <taxon>core chlorophytes</taxon>
        <taxon>Trebouxiophyceae</taxon>
        <taxon>Trebouxiophyceae incertae sedis</taxon>
        <taxon>Coccomyxaceae</taxon>
        <taxon>Coccomyxa</taxon>
    </lineage>
</organism>
<dbReference type="SUPFAM" id="SSF52833">
    <property type="entry name" value="Thioredoxin-like"/>
    <property type="match status" value="1"/>
</dbReference>
<dbReference type="InterPro" id="IPR000866">
    <property type="entry name" value="AhpC/TSA"/>
</dbReference>
<dbReference type="GO" id="GO:0016209">
    <property type="term" value="F:antioxidant activity"/>
    <property type="evidence" value="ECO:0007669"/>
    <property type="project" value="InterPro"/>
</dbReference>
<dbReference type="Proteomes" id="UP001314263">
    <property type="component" value="Unassembled WGS sequence"/>
</dbReference>
<proteinExistence type="predicted"/>
<dbReference type="CDD" id="cd02966">
    <property type="entry name" value="TlpA_like_family"/>
    <property type="match status" value="1"/>
</dbReference>
<dbReference type="Gene3D" id="1.10.720.140">
    <property type="match status" value="1"/>
</dbReference>
<dbReference type="PANTHER" id="PTHR42852">
    <property type="entry name" value="THIOL:DISULFIDE INTERCHANGE PROTEIN DSBE"/>
    <property type="match status" value="1"/>
</dbReference>
<evidence type="ECO:0000259" key="1">
    <source>
        <dbReference type="PROSITE" id="PS51352"/>
    </source>
</evidence>
<dbReference type="PROSITE" id="PS00194">
    <property type="entry name" value="THIOREDOXIN_1"/>
    <property type="match status" value="1"/>
</dbReference>
<dbReference type="Pfam" id="PF00578">
    <property type="entry name" value="AhpC-TSA"/>
    <property type="match status" value="1"/>
</dbReference>
<dbReference type="InterPro" id="IPR017937">
    <property type="entry name" value="Thioredoxin_CS"/>
</dbReference>
<dbReference type="InterPro" id="IPR050553">
    <property type="entry name" value="Thioredoxin_ResA/DsbE_sf"/>
</dbReference>
<reference evidence="2 3" key="1">
    <citation type="submission" date="2023-10" db="EMBL/GenBank/DDBJ databases">
        <authorList>
            <person name="Maclean D."/>
            <person name="Macfadyen A."/>
        </authorList>
    </citation>
    <scope>NUCLEOTIDE SEQUENCE [LARGE SCALE GENOMIC DNA]</scope>
</reference>